<name>A0A971S033_9BACT</name>
<gene>
    <name evidence="4" type="ORF">GXY80_01720</name>
</gene>
<accession>A0A971S033</accession>
<dbReference type="SUPFAM" id="SSF55469">
    <property type="entry name" value="FMN-dependent nitroreductase-like"/>
    <property type="match status" value="1"/>
</dbReference>
<dbReference type="PANTHER" id="PTHR43673:SF10">
    <property type="entry name" value="NADH DEHYDROGENASE_NAD(P)H NITROREDUCTASE XCC3605-RELATED"/>
    <property type="match status" value="1"/>
</dbReference>
<comment type="similarity">
    <text evidence="1">Belongs to the nitroreductase family.</text>
</comment>
<dbReference type="Proteomes" id="UP000777265">
    <property type="component" value="Unassembled WGS sequence"/>
</dbReference>
<dbReference type="PANTHER" id="PTHR43673">
    <property type="entry name" value="NAD(P)H NITROREDUCTASE YDGI-RELATED"/>
    <property type="match status" value="1"/>
</dbReference>
<reference evidence="4" key="2">
    <citation type="submission" date="2020-01" db="EMBL/GenBank/DDBJ databases">
        <authorList>
            <person name="Campanaro S."/>
        </authorList>
    </citation>
    <scope>NUCLEOTIDE SEQUENCE</scope>
    <source>
        <strain evidence="4">AS06rmzACSIP_7</strain>
    </source>
</reference>
<keyword evidence="2" id="KW-0560">Oxidoreductase</keyword>
<proteinExistence type="inferred from homology"/>
<dbReference type="Pfam" id="PF00881">
    <property type="entry name" value="Nitroreductase"/>
    <property type="match status" value="1"/>
</dbReference>
<evidence type="ECO:0000313" key="4">
    <source>
        <dbReference type="EMBL" id="NLW34189.1"/>
    </source>
</evidence>
<evidence type="ECO:0000259" key="3">
    <source>
        <dbReference type="Pfam" id="PF00881"/>
    </source>
</evidence>
<evidence type="ECO:0000313" key="5">
    <source>
        <dbReference type="Proteomes" id="UP000777265"/>
    </source>
</evidence>
<dbReference type="GO" id="GO:0016491">
    <property type="term" value="F:oxidoreductase activity"/>
    <property type="evidence" value="ECO:0007669"/>
    <property type="project" value="UniProtKB-KW"/>
</dbReference>
<comment type="caution">
    <text evidence="4">The sequence shown here is derived from an EMBL/GenBank/DDBJ whole genome shotgun (WGS) entry which is preliminary data.</text>
</comment>
<evidence type="ECO:0000256" key="1">
    <source>
        <dbReference type="ARBA" id="ARBA00007118"/>
    </source>
</evidence>
<dbReference type="EMBL" id="JAAYEE010000028">
    <property type="protein sequence ID" value="NLW34189.1"/>
    <property type="molecule type" value="Genomic_DNA"/>
</dbReference>
<reference evidence="4" key="1">
    <citation type="journal article" date="2020" name="Biotechnol. Biofuels">
        <title>New insights from the biogas microbiome by comprehensive genome-resolved metagenomics of nearly 1600 species originating from multiple anaerobic digesters.</title>
        <authorList>
            <person name="Campanaro S."/>
            <person name="Treu L."/>
            <person name="Rodriguez-R L.M."/>
            <person name="Kovalovszki A."/>
            <person name="Ziels R.M."/>
            <person name="Maus I."/>
            <person name="Zhu X."/>
            <person name="Kougias P.G."/>
            <person name="Basile A."/>
            <person name="Luo G."/>
            <person name="Schluter A."/>
            <person name="Konstantinidis K.T."/>
            <person name="Angelidaki I."/>
        </authorList>
    </citation>
    <scope>NUCLEOTIDE SEQUENCE</scope>
    <source>
        <strain evidence="4">AS06rmzACSIP_7</strain>
    </source>
</reference>
<protein>
    <submittedName>
        <fullName evidence="4">Nitroreductase</fullName>
    </submittedName>
</protein>
<sequence>MDILKAIKERRSIRKYRRDSVPDEVLLDIIGAARWAPSWANTQVCQYIIVKDQKVKELLSDTLTPNNPARAALVEAPIVVCLFAKREVSGFFGGQPATNKGDWFMFDAGIAMEHVLLAAWSFGLGTVHVGAFDAGKAEAILGIPEGFSIVEMTPLGYFDDAPKPTPRKKIEEITHLDHFGRPLKK</sequence>
<feature type="domain" description="Nitroreductase" evidence="3">
    <location>
        <begin position="7"/>
        <end position="157"/>
    </location>
</feature>
<dbReference type="InterPro" id="IPR000415">
    <property type="entry name" value="Nitroreductase-like"/>
</dbReference>
<dbReference type="AlphaFoldDB" id="A0A971S033"/>
<dbReference type="InterPro" id="IPR029479">
    <property type="entry name" value="Nitroreductase"/>
</dbReference>
<organism evidence="4 5">
    <name type="scientific">Syntrophorhabdus aromaticivorans</name>
    <dbReference type="NCBI Taxonomy" id="328301"/>
    <lineage>
        <taxon>Bacteria</taxon>
        <taxon>Pseudomonadati</taxon>
        <taxon>Thermodesulfobacteriota</taxon>
        <taxon>Syntrophorhabdia</taxon>
        <taxon>Syntrophorhabdales</taxon>
        <taxon>Syntrophorhabdaceae</taxon>
        <taxon>Syntrophorhabdus</taxon>
    </lineage>
</organism>
<evidence type="ECO:0000256" key="2">
    <source>
        <dbReference type="ARBA" id="ARBA00023002"/>
    </source>
</evidence>
<dbReference type="Gene3D" id="3.40.109.10">
    <property type="entry name" value="NADH Oxidase"/>
    <property type="match status" value="1"/>
</dbReference>